<evidence type="ECO:0000256" key="2">
    <source>
        <dbReference type="ARBA" id="ARBA00012169"/>
    </source>
</evidence>
<feature type="transmembrane region" description="Helical" evidence="7">
    <location>
        <begin position="55"/>
        <end position="72"/>
    </location>
</feature>
<organism evidence="9 10">
    <name type="scientific">Salvia divinorum</name>
    <name type="common">Maria pastora</name>
    <name type="synonym">Diviner's sage</name>
    <dbReference type="NCBI Taxonomy" id="28513"/>
    <lineage>
        <taxon>Eukaryota</taxon>
        <taxon>Viridiplantae</taxon>
        <taxon>Streptophyta</taxon>
        <taxon>Embryophyta</taxon>
        <taxon>Tracheophyta</taxon>
        <taxon>Spermatophyta</taxon>
        <taxon>Magnoliopsida</taxon>
        <taxon>eudicotyledons</taxon>
        <taxon>Gunneridae</taxon>
        <taxon>Pentapetalae</taxon>
        <taxon>asterids</taxon>
        <taxon>lamiids</taxon>
        <taxon>Lamiales</taxon>
        <taxon>Lamiaceae</taxon>
        <taxon>Nepetoideae</taxon>
        <taxon>Mentheae</taxon>
        <taxon>Salviinae</taxon>
        <taxon>Salvia</taxon>
        <taxon>Salvia subgen. Calosphace</taxon>
    </lineage>
</organism>
<keyword evidence="4" id="KW-0547">Nucleotide-binding</keyword>
<evidence type="ECO:0000256" key="6">
    <source>
        <dbReference type="ARBA" id="ARBA00022840"/>
    </source>
</evidence>
<keyword evidence="3" id="KW-0808">Transferase</keyword>
<evidence type="ECO:0000256" key="5">
    <source>
        <dbReference type="ARBA" id="ARBA00022777"/>
    </source>
</evidence>
<evidence type="ECO:0000313" key="10">
    <source>
        <dbReference type="Proteomes" id="UP001567538"/>
    </source>
</evidence>
<gene>
    <name evidence="9" type="ORF">AAHA92_29202</name>
</gene>
<keyword evidence="6" id="KW-0067">ATP-binding</keyword>
<keyword evidence="5" id="KW-0418">Kinase</keyword>
<accession>A0ABD1G063</accession>
<evidence type="ECO:0000256" key="1">
    <source>
        <dbReference type="ARBA" id="ARBA00008941"/>
    </source>
</evidence>
<evidence type="ECO:0000256" key="3">
    <source>
        <dbReference type="ARBA" id="ARBA00022679"/>
    </source>
</evidence>
<dbReference type="EMBL" id="JBEAFC010000011">
    <property type="protein sequence ID" value="KAL1536573.1"/>
    <property type="molecule type" value="Genomic_DNA"/>
</dbReference>
<dbReference type="AlphaFoldDB" id="A0ABD1G063"/>
<feature type="chain" id="PRO_5044835139" description="1-phosphatidylinositol 4-kinase" evidence="8">
    <location>
        <begin position="21"/>
        <end position="318"/>
    </location>
</feature>
<keyword evidence="7" id="KW-0472">Membrane</keyword>
<evidence type="ECO:0000256" key="7">
    <source>
        <dbReference type="SAM" id="Phobius"/>
    </source>
</evidence>
<evidence type="ECO:0000313" key="9">
    <source>
        <dbReference type="EMBL" id="KAL1536573.1"/>
    </source>
</evidence>
<dbReference type="InterPro" id="IPR044571">
    <property type="entry name" value="P4KG1-8"/>
</dbReference>
<dbReference type="Proteomes" id="UP001567538">
    <property type="component" value="Unassembled WGS sequence"/>
</dbReference>
<protein>
    <recommendedName>
        <fullName evidence="2">1-phosphatidylinositol 4-kinase</fullName>
        <ecNumber evidence="2">2.7.1.67</ecNumber>
    </recommendedName>
</protein>
<feature type="signal peptide" evidence="8">
    <location>
        <begin position="1"/>
        <end position="20"/>
    </location>
</feature>
<comment type="similarity">
    <text evidence="1">Belongs to the PI3/PI4-kinase family. Type II PI4K subfamily.</text>
</comment>
<feature type="transmembrane region" description="Helical" evidence="7">
    <location>
        <begin position="92"/>
        <end position="117"/>
    </location>
</feature>
<keyword evidence="7" id="KW-1133">Transmembrane helix</keyword>
<proteinExistence type="inferred from homology"/>
<dbReference type="PANTHER" id="PTHR45800:SF11">
    <property type="entry name" value="PHOSPHATIDYLINOSITOL 3-KINASE-RELATED PROTEIN KINASE"/>
    <property type="match status" value="1"/>
</dbReference>
<dbReference type="GO" id="GO:0004430">
    <property type="term" value="F:1-phosphatidylinositol 4-kinase activity"/>
    <property type="evidence" value="ECO:0007669"/>
    <property type="project" value="UniProtKB-EC"/>
</dbReference>
<keyword evidence="8" id="KW-0732">Signal</keyword>
<comment type="caution">
    <text evidence="9">The sequence shown here is derived from an EMBL/GenBank/DDBJ whole genome shotgun (WGS) entry which is preliminary data.</text>
</comment>
<keyword evidence="10" id="KW-1185">Reference proteome</keyword>
<evidence type="ECO:0000256" key="4">
    <source>
        <dbReference type="ARBA" id="ARBA00022741"/>
    </source>
</evidence>
<dbReference type="PANTHER" id="PTHR45800">
    <property type="entry name" value="PHOSPHATIDYLINOSITOL 4-KINASE GAMMA"/>
    <property type="match status" value="1"/>
</dbReference>
<evidence type="ECO:0000256" key="8">
    <source>
        <dbReference type="SAM" id="SignalP"/>
    </source>
</evidence>
<keyword evidence="7" id="KW-0812">Transmembrane</keyword>
<dbReference type="GO" id="GO:0005524">
    <property type="term" value="F:ATP binding"/>
    <property type="evidence" value="ECO:0007669"/>
    <property type="project" value="UniProtKB-KW"/>
</dbReference>
<reference evidence="9 10" key="1">
    <citation type="submission" date="2024-06" db="EMBL/GenBank/DDBJ databases">
        <title>A chromosome level genome sequence of Diviner's sage (Salvia divinorum).</title>
        <authorList>
            <person name="Ford S.A."/>
            <person name="Ro D.-K."/>
            <person name="Ness R.W."/>
            <person name="Phillips M.A."/>
        </authorList>
    </citation>
    <scope>NUCLEOTIDE SEQUENCE [LARGE SCALE GENOMIC DNA]</scope>
    <source>
        <strain evidence="9">SAF-2024a</strain>
        <tissue evidence="9">Leaf</tissue>
    </source>
</reference>
<sequence length="318" mass="35915">MKGNFPLVPLLLSFTPFSLLLLNFTDTHLRRHGNPSPTSSPPSEAVSLGFRPTLTFSYVSSLFSFTTLKFVYKISMWKKIYMIYNFLVVRKIIGHTCTFFSYCIVLSLTILVAIPFLDDELEYIENLDPDRDAEILRSELPMIRDACLPVLYLCTTLLKEAAAQGLCLTEIGEMMSREFLSGEEEPSELEVICIEARRLMDEELSSPNLEQNLLMISSLILILKKVAMTSPQNSLRKTSWEKCPYIMGLEVLVAWAAGVTATSPASSRRQRAAGRREGRGGGRDTFVLKWIKDAAFRNLWRLTMQKRREMLTSGGSTG</sequence>
<name>A0ABD1G063_SALDI</name>
<dbReference type="EC" id="2.7.1.67" evidence="2"/>